<feature type="compositionally biased region" description="Basic and acidic residues" evidence="1">
    <location>
        <begin position="28"/>
        <end position="41"/>
    </location>
</feature>
<protein>
    <submittedName>
        <fullName evidence="2">Uncharacterized protein</fullName>
    </submittedName>
</protein>
<dbReference type="EMBL" id="VSRR010083714">
    <property type="protein sequence ID" value="MPC90236.1"/>
    <property type="molecule type" value="Genomic_DNA"/>
</dbReference>
<feature type="region of interest" description="Disordered" evidence="1">
    <location>
        <begin position="25"/>
        <end position="89"/>
    </location>
</feature>
<name>A0A5B7J888_PORTR</name>
<comment type="caution">
    <text evidence="2">The sequence shown here is derived from an EMBL/GenBank/DDBJ whole genome shotgun (WGS) entry which is preliminary data.</text>
</comment>
<evidence type="ECO:0000313" key="2">
    <source>
        <dbReference type="EMBL" id="MPC90236.1"/>
    </source>
</evidence>
<reference evidence="2 3" key="1">
    <citation type="submission" date="2019-05" db="EMBL/GenBank/DDBJ databases">
        <title>Another draft genome of Portunus trituberculatus and its Hox gene families provides insights of decapod evolution.</title>
        <authorList>
            <person name="Jeong J.-H."/>
            <person name="Song I."/>
            <person name="Kim S."/>
            <person name="Choi T."/>
            <person name="Kim D."/>
            <person name="Ryu S."/>
            <person name="Kim W."/>
        </authorList>
    </citation>
    <scope>NUCLEOTIDE SEQUENCE [LARGE SCALE GENOMIC DNA]</scope>
    <source>
        <tissue evidence="2">Muscle</tissue>
    </source>
</reference>
<sequence>MVVFGVCLSRGGGGVLTRLTAAFSPATDTKHSVHDKEESHGEANTTTTNTKSNKKTSKNEATPPNTTTTTTAAAAVASSSKGTSQPAEE</sequence>
<feature type="compositionally biased region" description="Low complexity" evidence="1">
    <location>
        <begin position="59"/>
        <end position="77"/>
    </location>
</feature>
<proteinExistence type="predicted"/>
<evidence type="ECO:0000313" key="3">
    <source>
        <dbReference type="Proteomes" id="UP000324222"/>
    </source>
</evidence>
<dbReference type="Proteomes" id="UP000324222">
    <property type="component" value="Unassembled WGS sequence"/>
</dbReference>
<accession>A0A5B7J888</accession>
<organism evidence="2 3">
    <name type="scientific">Portunus trituberculatus</name>
    <name type="common">Swimming crab</name>
    <name type="synonym">Neptunus trituberculatus</name>
    <dbReference type="NCBI Taxonomy" id="210409"/>
    <lineage>
        <taxon>Eukaryota</taxon>
        <taxon>Metazoa</taxon>
        <taxon>Ecdysozoa</taxon>
        <taxon>Arthropoda</taxon>
        <taxon>Crustacea</taxon>
        <taxon>Multicrustacea</taxon>
        <taxon>Malacostraca</taxon>
        <taxon>Eumalacostraca</taxon>
        <taxon>Eucarida</taxon>
        <taxon>Decapoda</taxon>
        <taxon>Pleocyemata</taxon>
        <taxon>Brachyura</taxon>
        <taxon>Eubrachyura</taxon>
        <taxon>Portunoidea</taxon>
        <taxon>Portunidae</taxon>
        <taxon>Portuninae</taxon>
        <taxon>Portunus</taxon>
    </lineage>
</organism>
<gene>
    <name evidence="2" type="ORF">E2C01_085212</name>
</gene>
<keyword evidence="3" id="KW-1185">Reference proteome</keyword>
<evidence type="ECO:0000256" key="1">
    <source>
        <dbReference type="SAM" id="MobiDB-lite"/>
    </source>
</evidence>
<dbReference type="AlphaFoldDB" id="A0A5B7J888"/>
<feature type="compositionally biased region" description="Polar residues" evidence="1">
    <location>
        <begin position="78"/>
        <end position="89"/>
    </location>
</feature>